<evidence type="ECO:0000313" key="4">
    <source>
        <dbReference type="EMBL" id="TNV76458.1"/>
    </source>
</evidence>
<feature type="domain" description="Proteasome alpha-type subunits" evidence="3">
    <location>
        <begin position="3"/>
        <end position="25"/>
    </location>
</feature>
<protein>
    <recommendedName>
        <fullName evidence="3">Proteasome alpha-type subunits domain-containing protein</fullName>
    </recommendedName>
</protein>
<sequence>MSFDKLMKVFAPDGRIYQMEYAFKAIQSFGQTSVAVRGTDAVVVCTQKKVPDRLIVADSITNIFHINDNIGAVIVGNMNDAKSLVTWLRHQAAQYKFKNGYFIPVPVLAQKLSHYLQKFSQQAYMRPLCVNTTLVGVDEEFGPQVYRVDPSGQSVGFRAVATGSKEQEAMTQLEKHWKKNEGNWDTKGTVETAIQVLQTVISSDFKANEIEIGISTAAHPQFRKMTEAEIEQFLNDLADKQ</sequence>
<dbReference type="SUPFAM" id="SSF56235">
    <property type="entry name" value="N-terminal nucleophile aminohydrolases (Ntn hydrolases)"/>
    <property type="match status" value="1"/>
</dbReference>
<dbReference type="Pfam" id="PF00227">
    <property type="entry name" value="Proteasome"/>
    <property type="match status" value="1"/>
</dbReference>
<keyword evidence="5" id="KW-1185">Reference proteome</keyword>
<evidence type="ECO:0000256" key="2">
    <source>
        <dbReference type="PROSITE-ProRule" id="PRU00808"/>
    </source>
</evidence>
<name>A0A8J8SZX9_HALGN</name>
<dbReference type="InterPro" id="IPR000426">
    <property type="entry name" value="Proteasome_asu_N"/>
</dbReference>
<reference evidence="4" key="1">
    <citation type="submission" date="2019-06" db="EMBL/GenBank/DDBJ databases">
        <authorList>
            <person name="Zheng W."/>
        </authorList>
    </citation>
    <scope>NUCLEOTIDE SEQUENCE</scope>
    <source>
        <strain evidence="4">QDHG01</strain>
    </source>
</reference>
<proteinExistence type="inferred from homology"/>
<dbReference type="OrthoDB" id="431557at2759"/>
<accession>A0A8J8SZX9</accession>
<evidence type="ECO:0000259" key="3">
    <source>
        <dbReference type="SMART" id="SM00948"/>
    </source>
</evidence>
<gene>
    <name evidence="4" type="ORF">FGO68_gene13993</name>
</gene>
<dbReference type="PROSITE" id="PS51475">
    <property type="entry name" value="PROTEASOME_ALPHA_2"/>
    <property type="match status" value="1"/>
</dbReference>
<evidence type="ECO:0000256" key="1">
    <source>
        <dbReference type="ARBA" id="ARBA00022942"/>
    </source>
</evidence>
<dbReference type="EMBL" id="RRYP01013534">
    <property type="protein sequence ID" value="TNV76458.1"/>
    <property type="molecule type" value="Genomic_DNA"/>
</dbReference>
<dbReference type="Proteomes" id="UP000785679">
    <property type="component" value="Unassembled WGS sequence"/>
</dbReference>
<organism evidence="4 5">
    <name type="scientific">Halteria grandinella</name>
    <dbReference type="NCBI Taxonomy" id="5974"/>
    <lineage>
        <taxon>Eukaryota</taxon>
        <taxon>Sar</taxon>
        <taxon>Alveolata</taxon>
        <taxon>Ciliophora</taxon>
        <taxon>Intramacronucleata</taxon>
        <taxon>Spirotrichea</taxon>
        <taxon>Stichotrichia</taxon>
        <taxon>Sporadotrichida</taxon>
        <taxon>Halteriidae</taxon>
        <taxon>Halteria</taxon>
    </lineage>
</organism>
<dbReference type="PANTHER" id="PTHR11599">
    <property type="entry name" value="PROTEASOME SUBUNIT ALPHA/BETA"/>
    <property type="match status" value="1"/>
</dbReference>
<dbReference type="Pfam" id="PF10584">
    <property type="entry name" value="Proteasome_A_N"/>
    <property type="match status" value="1"/>
</dbReference>
<evidence type="ECO:0000313" key="5">
    <source>
        <dbReference type="Proteomes" id="UP000785679"/>
    </source>
</evidence>
<comment type="similarity">
    <text evidence="2">Belongs to the peptidase T1A family.</text>
</comment>
<comment type="caution">
    <text evidence="4">The sequence shown here is derived from an EMBL/GenBank/DDBJ whole genome shotgun (WGS) entry which is preliminary data.</text>
</comment>
<dbReference type="InterPro" id="IPR050115">
    <property type="entry name" value="Proteasome_alpha"/>
</dbReference>
<dbReference type="InterPro" id="IPR029055">
    <property type="entry name" value="Ntn_hydrolases_N"/>
</dbReference>
<dbReference type="SMART" id="SM00948">
    <property type="entry name" value="Proteasome_A_N"/>
    <property type="match status" value="1"/>
</dbReference>
<keyword evidence="1 2" id="KW-0647">Proteasome</keyword>
<dbReference type="InterPro" id="IPR001353">
    <property type="entry name" value="Proteasome_sua/b"/>
</dbReference>
<dbReference type="InterPro" id="IPR023332">
    <property type="entry name" value="Proteasome_alpha-type"/>
</dbReference>
<dbReference type="Gene3D" id="3.60.20.10">
    <property type="entry name" value="Glutamine Phosphoribosylpyrophosphate, subunit 1, domain 1"/>
    <property type="match status" value="1"/>
</dbReference>
<dbReference type="GO" id="GO:0019773">
    <property type="term" value="C:proteasome core complex, alpha-subunit complex"/>
    <property type="evidence" value="ECO:0007669"/>
    <property type="project" value="UniProtKB-UniRule"/>
</dbReference>
<dbReference type="AlphaFoldDB" id="A0A8J8SZX9"/>
<dbReference type="GO" id="GO:0006511">
    <property type="term" value="P:ubiquitin-dependent protein catabolic process"/>
    <property type="evidence" value="ECO:0007669"/>
    <property type="project" value="InterPro"/>
</dbReference>